<evidence type="ECO:0000313" key="3">
    <source>
        <dbReference type="Proteomes" id="UP000652219"/>
    </source>
</evidence>
<feature type="region of interest" description="Disordered" evidence="1">
    <location>
        <begin position="89"/>
        <end position="118"/>
    </location>
</feature>
<reference evidence="2 3" key="1">
    <citation type="journal article" date="2020" name="Phytopathology">
        <title>Genome Sequence Resources of Colletotrichum truncatum, C. plurivorum, C. musicola, and C. sojae: Four Species Pathogenic to Soybean (Glycine max).</title>
        <authorList>
            <person name="Rogerio F."/>
            <person name="Boufleur T.R."/>
            <person name="Ciampi-Guillardi M."/>
            <person name="Sukno S.A."/>
            <person name="Thon M.R."/>
            <person name="Massola Junior N.S."/>
            <person name="Baroncelli R."/>
        </authorList>
    </citation>
    <scope>NUCLEOTIDE SEQUENCE [LARGE SCALE GENOMIC DNA]</scope>
    <source>
        <strain evidence="2 3">LFN0009</strain>
    </source>
</reference>
<organism evidence="2 3">
    <name type="scientific">Colletotrichum sojae</name>
    <dbReference type="NCBI Taxonomy" id="2175907"/>
    <lineage>
        <taxon>Eukaryota</taxon>
        <taxon>Fungi</taxon>
        <taxon>Dikarya</taxon>
        <taxon>Ascomycota</taxon>
        <taxon>Pezizomycotina</taxon>
        <taxon>Sordariomycetes</taxon>
        <taxon>Hypocreomycetidae</taxon>
        <taxon>Glomerellales</taxon>
        <taxon>Glomerellaceae</taxon>
        <taxon>Colletotrichum</taxon>
        <taxon>Colletotrichum orchidearum species complex</taxon>
    </lineage>
</organism>
<evidence type="ECO:0000313" key="2">
    <source>
        <dbReference type="EMBL" id="KAF6816380.1"/>
    </source>
</evidence>
<name>A0A8H6N1X0_9PEZI</name>
<accession>A0A8H6N1X0</accession>
<dbReference type="EMBL" id="WIGN01000028">
    <property type="protein sequence ID" value="KAF6816380.1"/>
    <property type="molecule type" value="Genomic_DNA"/>
</dbReference>
<sequence length="146" mass="16177">MTLDNNNDDAAGRHRSSSREKSPTVTTVGKDMVERGCLQLPPGLMRPSLSCGPEMIRLLILAIFSALKASDSKSDLVLHETRAQRILARNPDEVAKSSDGDRGGDQKEAYSRSHNPSETPFCRSKAVNYYAITITTYSREQAFCWI</sequence>
<evidence type="ECO:0000256" key="1">
    <source>
        <dbReference type="SAM" id="MobiDB-lite"/>
    </source>
</evidence>
<gene>
    <name evidence="2" type="ORF">CSOJ01_03003</name>
</gene>
<feature type="region of interest" description="Disordered" evidence="1">
    <location>
        <begin position="1"/>
        <end position="28"/>
    </location>
</feature>
<dbReference type="AlphaFoldDB" id="A0A8H6N1X0"/>
<feature type="compositionally biased region" description="Basic and acidic residues" evidence="1">
    <location>
        <begin position="90"/>
        <end position="111"/>
    </location>
</feature>
<comment type="caution">
    <text evidence="2">The sequence shown here is derived from an EMBL/GenBank/DDBJ whole genome shotgun (WGS) entry which is preliminary data.</text>
</comment>
<keyword evidence="3" id="KW-1185">Reference proteome</keyword>
<protein>
    <submittedName>
        <fullName evidence="2">Uncharacterized protein</fullName>
    </submittedName>
</protein>
<dbReference type="Proteomes" id="UP000652219">
    <property type="component" value="Unassembled WGS sequence"/>
</dbReference>
<proteinExistence type="predicted"/>